<dbReference type="OrthoDB" id="407146at2759"/>
<accession>A0A836G829</accession>
<comment type="caution">
    <text evidence="5">The sequence shown here is derived from an EMBL/GenBank/DDBJ whole genome shotgun (WGS) entry which is preliminary data.</text>
</comment>
<dbReference type="GO" id="GO:0008234">
    <property type="term" value="F:cysteine-type peptidase activity"/>
    <property type="evidence" value="ECO:0007669"/>
    <property type="project" value="UniProtKB-KW"/>
</dbReference>
<evidence type="ECO:0000256" key="4">
    <source>
        <dbReference type="ARBA" id="ARBA00022807"/>
    </source>
</evidence>
<dbReference type="KEGG" id="lmat:92512314"/>
<evidence type="ECO:0000313" key="5">
    <source>
        <dbReference type="EMBL" id="KAG5468239.1"/>
    </source>
</evidence>
<dbReference type="Gene3D" id="3.40.630.20">
    <property type="entry name" value="Peptidase C15, pyroglutamyl peptidase I-like"/>
    <property type="match status" value="1"/>
</dbReference>
<dbReference type="GO" id="GO:0006508">
    <property type="term" value="P:proteolysis"/>
    <property type="evidence" value="ECO:0007669"/>
    <property type="project" value="UniProtKB-KW"/>
</dbReference>
<reference evidence="5 6" key="1">
    <citation type="submission" date="2021-03" db="EMBL/GenBank/DDBJ databases">
        <title>Leishmania (Mundinia) martiniquensis Genome sequencing and assembly.</title>
        <authorList>
            <person name="Almutairi H."/>
            <person name="Gatherer D."/>
        </authorList>
    </citation>
    <scope>NUCLEOTIDE SEQUENCE [LARGE SCALE GENOMIC DNA]</scope>
    <source>
        <strain evidence="5">LSCM1</strain>
    </source>
</reference>
<gene>
    <name evidence="5" type="ORF">LSCM1_02217</name>
</gene>
<evidence type="ECO:0000256" key="3">
    <source>
        <dbReference type="ARBA" id="ARBA00022801"/>
    </source>
</evidence>
<evidence type="ECO:0000256" key="1">
    <source>
        <dbReference type="ARBA" id="ARBA00006641"/>
    </source>
</evidence>
<keyword evidence="4" id="KW-0788">Thiol protease</keyword>
<dbReference type="AlphaFoldDB" id="A0A836G829"/>
<dbReference type="InterPro" id="IPR036440">
    <property type="entry name" value="Peptidase_C15-like_sf"/>
</dbReference>
<keyword evidence="6" id="KW-1185">Reference proteome</keyword>
<dbReference type="InterPro" id="IPR016125">
    <property type="entry name" value="Peptidase_C15-like"/>
</dbReference>
<dbReference type="PANTHER" id="PTHR23402">
    <property type="entry name" value="PROTEASE FAMILY C15 PYROGLUTAMYL-PEPTIDASE I-RELATED"/>
    <property type="match status" value="1"/>
</dbReference>
<evidence type="ECO:0008006" key="7">
    <source>
        <dbReference type="Google" id="ProtNLM"/>
    </source>
</evidence>
<dbReference type="SUPFAM" id="SSF53182">
    <property type="entry name" value="Pyrrolidone carboxyl peptidase (pyroglutamate aminopeptidase)"/>
    <property type="match status" value="1"/>
</dbReference>
<sequence>MSTSELKIVVFITGYGPFATVKVNPSCAIALRVVEDLKRHADVADVRYTELDVSVKSVAEYFEKMESDIAEIAAEGGGSEVKILLCHLGVYKGTTGLLRVEVQGYNELFASITDVDGRALDHEPIRPEDGALDTFKESWFGKEGSPQLKKLQSLIQQLNENIAASWPHSMTGTATRSEVRAADSNRKEMIMPAFQPPSWVISRDAGRYLCNFALYRALRLQEKNPGIVYGIFIHVVDPTCGKQEVEGGPIVVYNPTTMVQSEQVKFLVRGLLTLMSI</sequence>
<dbReference type="RefSeq" id="XP_067175177.1">
    <property type="nucleotide sequence ID" value="XM_067319802.1"/>
</dbReference>
<evidence type="ECO:0000313" key="6">
    <source>
        <dbReference type="Proteomes" id="UP000673552"/>
    </source>
</evidence>
<dbReference type="PANTHER" id="PTHR23402:SF1">
    <property type="entry name" value="PYROGLUTAMYL-PEPTIDASE I"/>
    <property type="match status" value="1"/>
</dbReference>
<keyword evidence="3" id="KW-0378">Hydrolase</keyword>
<name>A0A836G829_9TRYP</name>
<organism evidence="5 6">
    <name type="scientific">Leishmania martiniquensis</name>
    <dbReference type="NCBI Taxonomy" id="1580590"/>
    <lineage>
        <taxon>Eukaryota</taxon>
        <taxon>Discoba</taxon>
        <taxon>Euglenozoa</taxon>
        <taxon>Kinetoplastea</taxon>
        <taxon>Metakinetoplastina</taxon>
        <taxon>Trypanosomatida</taxon>
        <taxon>Trypanosomatidae</taxon>
        <taxon>Leishmaniinae</taxon>
        <taxon>Leishmania</taxon>
    </lineage>
</organism>
<proteinExistence type="inferred from homology"/>
<protein>
    <recommendedName>
        <fullName evidence="7">Pyroglutamyl-peptidase I (PGP)</fullName>
    </recommendedName>
</protein>
<dbReference type="GeneID" id="92512314"/>
<keyword evidence="2" id="KW-0645">Protease</keyword>
<dbReference type="Proteomes" id="UP000673552">
    <property type="component" value="Chromosome 34"/>
</dbReference>
<dbReference type="EMBL" id="JAFEUZ010000034">
    <property type="protein sequence ID" value="KAG5468239.1"/>
    <property type="molecule type" value="Genomic_DNA"/>
</dbReference>
<comment type="similarity">
    <text evidence="1">Belongs to the peptidase C15 family.</text>
</comment>
<evidence type="ECO:0000256" key="2">
    <source>
        <dbReference type="ARBA" id="ARBA00022670"/>
    </source>
</evidence>